<dbReference type="InterPro" id="IPR025718">
    <property type="entry name" value="SAP30_Sin3-bd"/>
</dbReference>
<dbReference type="Proteomes" id="UP000076580">
    <property type="component" value="Chromosome 01"/>
</dbReference>
<dbReference type="GO" id="GO:0005634">
    <property type="term" value="C:nucleus"/>
    <property type="evidence" value="ECO:0007669"/>
    <property type="project" value="UniProtKB-SubCell"/>
</dbReference>
<sequence>MAPPKSSRTAEDGKPELGSSKEKTGGPSSTKMRRGASHNGAAQNLKVASAPTSAPAQSTTETPTPTLQWNAFDRNHLHSYSRQHRLNTPSSFSSVYHQWVLSNPGSIGIYSPTMVRKRSAQRQNKEQLAMVVRKHFNGMGVQENDVIVDFLYKIRSDKTSKATGPNKKAVFLRK</sequence>
<dbReference type="Pfam" id="PF13867">
    <property type="entry name" value="SAP30_Sin3_bdg"/>
    <property type="match status" value="1"/>
</dbReference>
<protein>
    <recommendedName>
        <fullName evidence="8">Histone deacetylase complex subunit SAP30 Sin3 binding domain-containing protein</fullName>
    </recommendedName>
</protein>
<dbReference type="STRING" id="98403.A0A151GQ87"/>
<feature type="compositionally biased region" description="Low complexity" evidence="7">
    <location>
        <begin position="48"/>
        <end position="66"/>
    </location>
</feature>
<dbReference type="PANTHER" id="PTHR13286">
    <property type="entry name" value="SAP30"/>
    <property type="match status" value="1"/>
</dbReference>
<evidence type="ECO:0000256" key="2">
    <source>
        <dbReference type="ARBA" id="ARBA00006283"/>
    </source>
</evidence>
<evidence type="ECO:0000256" key="4">
    <source>
        <dbReference type="ARBA" id="ARBA00023015"/>
    </source>
</evidence>
<dbReference type="PANTHER" id="PTHR13286:SF23">
    <property type="entry name" value="HISTONE DEACETYLASE COMPLEX SUBUNIT SAP30 SIN3 BINDING DOMAIN-CONTAINING PROTEIN"/>
    <property type="match status" value="1"/>
</dbReference>
<evidence type="ECO:0000256" key="3">
    <source>
        <dbReference type="ARBA" id="ARBA00022491"/>
    </source>
</evidence>
<dbReference type="InterPro" id="IPR024145">
    <property type="entry name" value="His_deAcase_SAP30/SAP30L"/>
</dbReference>
<evidence type="ECO:0000256" key="7">
    <source>
        <dbReference type="SAM" id="MobiDB-lite"/>
    </source>
</evidence>
<keyword evidence="4" id="KW-0805">Transcription regulation</keyword>
<evidence type="ECO:0000259" key="8">
    <source>
        <dbReference type="Pfam" id="PF13867"/>
    </source>
</evidence>
<comment type="similarity">
    <text evidence="2">Belongs to the SAP30 family.</text>
</comment>
<evidence type="ECO:0000256" key="1">
    <source>
        <dbReference type="ARBA" id="ARBA00004123"/>
    </source>
</evidence>
<feature type="compositionally biased region" description="Basic and acidic residues" evidence="7">
    <location>
        <begin position="8"/>
        <end position="24"/>
    </location>
</feature>
<evidence type="ECO:0000256" key="5">
    <source>
        <dbReference type="ARBA" id="ARBA00023163"/>
    </source>
</evidence>
<name>A0A151GQ87_DRECN</name>
<keyword evidence="5" id="KW-0804">Transcription</keyword>
<dbReference type="AlphaFoldDB" id="A0A151GQ87"/>
<feature type="region of interest" description="Disordered" evidence="7">
    <location>
        <begin position="1"/>
        <end position="67"/>
    </location>
</feature>
<feature type="domain" description="Histone deacetylase complex subunit SAP30 Sin3 binding" evidence="8">
    <location>
        <begin position="121"/>
        <end position="155"/>
    </location>
</feature>
<comment type="caution">
    <text evidence="9">The sequence shown here is derived from an EMBL/GenBank/DDBJ whole genome shotgun (WGS) entry which is preliminary data.</text>
</comment>
<dbReference type="Gene3D" id="6.10.160.20">
    <property type="match status" value="1"/>
</dbReference>
<keyword evidence="3" id="KW-0678">Repressor</keyword>
<evidence type="ECO:0000313" key="9">
    <source>
        <dbReference type="EMBL" id="KYK59284.1"/>
    </source>
</evidence>
<keyword evidence="6" id="KW-0539">Nucleus</keyword>
<dbReference type="InParanoid" id="A0A151GQ87"/>
<gene>
    <name evidence="9" type="ORF">DCS_00414</name>
</gene>
<accession>A0A151GQ87</accession>
<reference evidence="9 10" key="1">
    <citation type="journal article" date="2016" name="Sci. Rep.">
        <title>Insights into Adaptations to a Near-Obligate Nematode Endoparasitic Lifestyle from the Finished Genome of Drechmeria coniospora.</title>
        <authorList>
            <person name="Zhang L."/>
            <person name="Zhou Z."/>
            <person name="Guo Q."/>
            <person name="Fokkens L."/>
            <person name="Miskei M."/>
            <person name="Pocsi I."/>
            <person name="Zhang W."/>
            <person name="Chen M."/>
            <person name="Wang L."/>
            <person name="Sun Y."/>
            <person name="Donzelli B.G."/>
            <person name="Gibson D.M."/>
            <person name="Nelson D.R."/>
            <person name="Luo J.G."/>
            <person name="Rep M."/>
            <person name="Liu H."/>
            <person name="Yang S."/>
            <person name="Wang J."/>
            <person name="Krasnoff S.B."/>
            <person name="Xu Y."/>
            <person name="Molnar I."/>
            <person name="Lin M."/>
        </authorList>
    </citation>
    <scope>NUCLEOTIDE SEQUENCE [LARGE SCALE GENOMIC DNA]</scope>
    <source>
        <strain evidence="9 10">ARSEF 6962</strain>
    </source>
</reference>
<comment type="subcellular location">
    <subcellularLocation>
        <location evidence="1">Nucleus</location>
    </subcellularLocation>
</comment>
<evidence type="ECO:0000256" key="6">
    <source>
        <dbReference type="ARBA" id="ARBA00023242"/>
    </source>
</evidence>
<dbReference type="GeneID" id="63713057"/>
<proteinExistence type="inferred from homology"/>
<dbReference type="InterPro" id="IPR038291">
    <property type="entry name" value="SAP30_C_sf"/>
</dbReference>
<keyword evidence="10" id="KW-1185">Reference proteome</keyword>
<organism evidence="9 10">
    <name type="scientific">Drechmeria coniospora</name>
    <name type="common">Nematophagous fungus</name>
    <name type="synonym">Meria coniospora</name>
    <dbReference type="NCBI Taxonomy" id="98403"/>
    <lineage>
        <taxon>Eukaryota</taxon>
        <taxon>Fungi</taxon>
        <taxon>Dikarya</taxon>
        <taxon>Ascomycota</taxon>
        <taxon>Pezizomycotina</taxon>
        <taxon>Sordariomycetes</taxon>
        <taxon>Hypocreomycetidae</taxon>
        <taxon>Hypocreales</taxon>
        <taxon>Ophiocordycipitaceae</taxon>
        <taxon>Drechmeria</taxon>
    </lineage>
</organism>
<dbReference type="RefSeq" id="XP_040658636.1">
    <property type="nucleotide sequence ID" value="XM_040797753.1"/>
</dbReference>
<dbReference type="EMBL" id="LAYC01000001">
    <property type="protein sequence ID" value="KYK59284.1"/>
    <property type="molecule type" value="Genomic_DNA"/>
</dbReference>
<evidence type="ECO:0000313" key="10">
    <source>
        <dbReference type="Proteomes" id="UP000076580"/>
    </source>
</evidence>